<feature type="transmembrane region" description="Helical" evidence="1">
    <location>
        <begin position="88"/>
        <end position="106"/>
    </location>
</feature>
<feature type="transmembrane region" description="Helical" evidence="1">
    <location>
        <begin position="267"/>
        <end position="291"/>
    </location>
</feature>
<accession>A0ABT8R838</accession>
<gene>
    <name evidence="3" type="ORF">Q0590_18440</name>
</gene>
<evidence type="ECO:0000313" key="4">
    <source>
        <dbReference type="Proteomes" id="UP001168528"/>
    </source>
</evidence>
<evidence type="ECO:0000313" key="3">
    <source>
        <dbReference type="EMBL" id="MDO1448260.1"/>
    </source>
</evidence>
<keyword evidence="4" id="KW-1185">Reference proteome</keyword>
<name>A0ABT8R838_9BACT</name>
<keyword evidence="1" id="KW-0472">Membrane</keyword>
<dbReference type="Proteomes" id="UP001168528">
    <property type="component" value="Unassembled WGS sequence"/>
</dbReference>
<feature type="transmembrane region" description="Helical" evidence="1">
    <location>
        <begin position="311"/>
        <end position="329"/>
    </location>
</feature>
<dbReference type="PANTHER" id="PTHR31061">
    <property type="entry name" value="LD22376P"/>
    <property type="match status" value="1"/>
</dbReference>
<evidence type="ECO:0000259" key="2">
    <source>
        <dbReference type="Pfam" id="PF07786"/>
    </source>
</evidence>
<dbReference type="Pfam" id="PF07786">
    <property type="entry name" value="HGSNAT_cat"/>
    <property type="match status" value="1"/>
</dbReference>
<sequence>MSITLQTTATQRFTALDVFRGITVCFMIIVNTPGNGDTSYSPLHHASWHGFTPTDLVFPSFLFAVGNALIFATARFQQLTQAQVLGKIFKRTLLIFLLGYLMYWFPFVHWNETGQLAANPFENTRVFGVLQRIALCYAAASLLIYYTGWKRALLISVAGLFAYWALLFIFGDTGSQYLLEGNAVSKLDVWLLGPNHLYLKQGTPFDPEGLLSTLPAIANVTAGYAAGYFLQQKGRSYETLAKLLIVGCVLLAVAYAWDLVFPINKKLWTSSFVVLTVAIDCILLALLVYVIDFRRSTQWNYFFQVFGKNPLFIYLLSEVLAILLSFFRVNGQSMYGVIYQTVFQPVGDYLGSFLFAVAFMLLCWVAGYILDKRKIYIRV</sequence>
<dbReference type="InterPro" id="IPR012429">
    <property type="entry name" value="HGSNAT_cat"/>
</dbReference>
<keyword evidence="1" id="KW-1133">Transmembrane helix</keyword>
<feature type="transmembrane region" description="Helical" evidence="1">
    <location>
        <begin position="126"/>
        <end position="146"/>
    </location>
</feature>
<keyword evidence="1" id="KW-0812">Transmembrane</keyword>
<feature type="transmembrane region" description="Helical" evidence="1">
    <location>
        <begin position="56"/>
        <end position="76"/>
    </location>
</feature>
<dbReference type="PANTHER" id="PTHR31061:SF24">
    <property type="entry name" value="LD22376P"/>
    <property type="match status" value="1"/>
</dbReference>
<feature type="transmembrane region" description="Helical" evidence="1">
    <location>
        <begin position="209"/>
        <end position="230"/>
    </location>
</feature>
<dbReference type="EMBL" id="JAUKPO010000010">
    <property type="protein sequence ID" value="MDO1448260.1"/>
    <property type="molecule type" value="Genomic_DNA"/>
</dbReference>
<proteinExistence type="predicted"/>
<comment type="caution">
    <text evidence="3">The sequence shown here is derived from an EMBL/GenBank/DDBJ whole genome shotgun (WGS) entry which is preliminary data.</text>
</comment>
<dbReference type="RefSeq" id="WP_302039061.1">
    <property type="nucleotide sequence ID" value="NZ_JAUKPO010000010.1"/>
</dbReference>
<feature type="domain" description="Heparan-alpha-glucosaminide N-acetyltransferase catalytic" evidence="2">
    <location>
        <begin position="12"/>
        <end position="235"/>
    </location>
</feature>
<feature type="transmembrane region" description="Helical" evidence="1">
    <location>
        <begin position="242"/>
        <end position="261"/>
    </location>
</feature>
<reference evidence="3" key="1">
    <citation type="submission" date="2023-07" db="EMBL/GenBank/DDBJ databases">
        <title>The genome sequence of Rhodocytophaga aerolata KACC 12507.</title>
        <authorList>
            <person name="Zhang X."/>
        </authorList>
    </citation>
    <scope>NUCLEOTIDE SEQUENCE</scope>
    <source>
        <strain evidence="3">KACC 12507</strain>
    </source>
</reference>
<organism evidence="3 4">
    <name type="scientific">Rhodocytophaga aerolata</name>
    <dbReference type="NCBI Taxonomy" id="455078"/>
    <lineage>
        <taxon>Bacteria</taxon>
        <taxon>Pseudomonadati</taxon>
        <taxon>Bacteroidota</taxon>
        <taxon>Cytophagia</taxon>
        <taxon>Cytophagales</taxon>
        <taxon>Rhodocytophagaceae</taxon>
        <taxon>Rhodocytophaga</taxon>
    </lineage>
</organism>
<feature type="transmembrane region" description="Helical" evidence="1">
    <location>
        <begin position="349"/>
        <end position="370"/>
    </location>
</feature>
<feature type="transmembrane region" description="Helical" evidence="1">
    <location>
        <begin position="153"/>
        <end position="171"/>
    </location>
</feature>
<evidence type="ECO:0000256" key="1">
    <source>
        <dbReference type="SAM" id="Phobius"/>
    </source>
</evidence>
<protein>
    <submittedName>
        <fullName evidence="3">DUF5009 domain-containing protein</fullName>
    </submittedName>
</protein>